<gene>
    <name evidence="6" type="ORF">BHF71_01110</name>
</gene>
<dbReference type="Proteomes" id="UP000243739">
    <property type="component" value="Unassembled WGS sequence"/>
</dbReference>
<evidence type="ECO:0000256" key="1">
    <source>
        <dbReference type="ARBA" id="ARBA00009677"/>
    </source>
</evidence>
<evidence type="ECO:0000259" key="3">
    <source>
        <dbReference type="Pfam" id="PF00460"/>
    </source>
</evidence>
<dbReference type="Pfam" id="PF06429">
    <property type="entry name" value="Flg_bbr_C"/>
    <property type="match status" value="1"/>
</dbReference>
<dbReference type="OrthoDB" id="9804559at2"/>
<evidence type="ECO:0000313" key="6">
    <source>
        <dbReference type="EMBL" id="OEF99804.1"/>
    </source>
</evidence>
<dbReference type="STRING" id="337097.BHF71_01110"/>
<keyword evidence="2" id="KW-0975">Bacterial flagellum</keyword>
<accession>A0A1D2YVR8</accession>
<dbReference type="InterPro" id="IPR010930">
    <property type="entry name" value="Flg_bb/hook_C_dom"/>
</dbReference>
<dbReference type="InterPro" id="IPR037925">
    <property type="entry name" value="FlgE/F/G-like"/>
</dbReference>
<comment type="subcellular location">
    <subcellularLocation>
        <location evidence="2">Bacterial flagellum basal body</location>
    </subcellularLocation>
</comment>
<protein>
    <submittedName>
        <fullName evidence="6">Uncharacterized protein</fullName>
    </submittedName>
</protein>
<feature type="domain" description="Flagellar hook protein FlgE/F/G-like D1" evidence="5">
    <location>
        <begin position="103"/>
        <end position="168"/>
    </location>
</feature>
<dbReference type="NCBIfam" id="TIGR03506">
    <property type="entry name" value="FlgEFG_subfam"/>
    <property type="match status" value="1"/>
</dbReference>
<dbReference type="Pfam" id="PF00460">
    <property type="entry name" value="Flg_bb_rod"/>
    <property type="match status" value="1"/>
</dbReference>
<dbReference type="EMBL" id="MIJF01000013">
    <property type="protein sequence ID" value="OEF99804.1"/>
    <property type="molecule type" value="Genomic_DNA"/>
</dbReference>
<comment type="similarity">
    <text evidence="1 2">Belongs to the flagella basal body rod proteins family.</text>
</comment>
<evidence type="ECO:0000313" key="7">
    <source>
        <dbReference type="Proteomes" id="UP000243739"/>
    </source>
</evidence>
<evidence type="ECO:0000256" key="2">
    <source>
        <dbReference type="RuleBase" id="RU362116"/>
    </source>
</evidence>
<feature type="domain" description="Flagellar basal body rod protein N-terminal" evidence="3">
    <location>
        <begin position="12"/>
        <end position="35"/>
    </location>
</feature>
<dbReference type="AlphaFoldDB" id="A0A1D2YVR8"/>
<name>A0A1D2YVR8_9BACI</name>
<dbReference type="InterPro" id="IPR001444">
    <property type="entry name" value="Flag_bb_rod_N"/>
</dbReference>
<reference evidence="6 7" key="1">
    <citation type="submission" date="2016-09" db="EMBL/GenBank/DDBJ databases">
        <title>Draft genome sequence for the type strain of Vulcanibacillus modesticaldus BR, a strictly anaerobic, moderately thermophilic, and nitrate-reducing bacterium from deep sea-hydrothermal vents of the Mid-Atlantic Ridge.</title>
        <authorList>
            <person name="Abin C.A."/>
            <person name="Hollibaugh J.T."/>
        </authorList>
    </citation>
    <scope>NUCLEOTIDE SEQUENCE [LARGE SCALE GENOMIC DNA]</scope>
    <source>
        <strain evidence="6 7">BR</strain>
    </source>
</reference>
<dbReference type="SUPFAM" id="SSF117143">
    <property type="entry name" value="Flagellar hook protein flgE"/>
    <property type="match status" value="1"/>
</dbReference>
<dbReference type="InterPro" id="IPR053967">
    <property type="entry name" value="LlgE_F_G-like_D1"/>
</dbReference>
<feature type="domain" description="Flagellar basal-body/hook protein C-terminal" evidence="4">
    <location>
        <begin position="234"/>
        <end position="278"/>
    </location>
</feature>
<evidence type="ECO:0000259" key="4">
    <source>
        <dbReference type="Pfam" id="PF06429"/>
    </source>
</evidence>
<dbReference type="GO" id="GO:0071978">
    <property type="term" value="P:bacterial-type flagellum-dependent swarming motility"/>
    <property type="evidence" value="ECO:0007669"/>
    <property type="project" value="TreeGrafter"/>
</dbReference>
<dbReference type="InterPro" id="IPR020013">
    <property type="entry name" value="Flagellar_FlgE/F/G"/>
</dbReference>
<comment type="caution">
    <text evidence="6">The sequence shown here is derived from an EMBL/GenBank/DDBJ whole genome shotgun (WGS) entry which is preliminary data.</text>
</comment>
<dbReference type="PANTHER" id="PTHR30435:SF19">
    <property type="entry name" value="FLAGELLAR BASAL-BODY ROD PROTEIN FLGG"/>
    <property type="match status" value="1"/>
</dbReference>
<organism evidence="6 7">
    <name type="scientific">Vulcanibacillus modesticaldus</name>
    <dbReference type="NCBI Taxonomy" id="337097"/>
    <lineage>
        <taxon>Bacteria</taxon>
        <taxon>Bacillati</taxon>
        <taxon>Bacillota</taxon>
        <taxon>Bacilli</taxon>
        <taxon>Bacillales</taxon>
        <taxon>Bacillaceae</taxon>
        <taxon>Vulcanibacillus</taxon>
    </lineage>
</organism>
<sequence>MNNSMISSLVSMQTLQKKIDTIANNIANINTVGYKGKEVFFSEIMSQKLNQPKEFSSSGRKTNLGLEQGFGAKINLTLANFTQGTQLDTGLATDFMLRGEDIFFTVIPADGDPIESNDVRYTRDGHFQLDAYGYLLTSTGDYVLNTDDEKIQIPENTTFNVDKQGRITIQYPDGEIEELGYLKITRMINPKVLETVGNNQYQIPKELIERDVIVVDEEFDILEENYANKYSIVQGSLEGSNVDLVKEMTQLTDTQRAYQFLSRGLSISDQMMGIANNLKG</sequence>
<dbReference type="GO" id="GO:0009425">
    <property type="term" value="C:bacterial-type flagellum basal body"/>
    <property type="evidence" value="ECO:0007669"/>
    <property type="project" value="UniProtKB-SubCell"/>
</dbReference>
<proteinExistence type="inferred from homology"/>
<evidence type="ECO:0000259" key="5">
    <source>
        <dbReference type="Pfam" id="PF22692"/>
    </source>
</evidence>
<dbReference type="PANTHER" id="PTHR30435">
    <property type="entry name" value="FLAGELLAR PROTEIN"/>
    <property type="match status" value="1"/>
</dbReference>
<keyword evidence="7" id="KW-1185">Reference proteome</keyword>
<dbReference type="Pfam" id="PF22692">
    <property type="entry name" value="LlgE_F_G_D1"/>
    <property type="match status" value="1"/>
</dbReference>
<dbReference type="RefSeq" id="WP_069656291.1">
    <property type="nucleotide sequence ID" value="NZ_MIJF01000013.1"/>
</dbReference>